<dbReference type="Gene3D" id="2.60.120.330">
    <property type="entry name" value="B-lactam Antibiotic, Isopenicillin N Synthase, Chain"/>
    <property type="match status" value="1"/>
</dbReference>
<dbReference type="GO" id="GO:0046872">
    <property type="term" value="F:metal ion binding"/>
    <property type="evidence" value="ECO:0007669"/>
    <property type="project" value="UniProtKB-KW"/>
</dbReference>
<dbReference type="EMBL" id="CP053586">
    <property type="protein sequence ID" value="WNZ25715.1"/>
    <property type="molecule type" value="Genomic_DNA"/>
</dbReference>
<dbReference type="PROSITE" id="PS51471">
    <property type="entry name" value="FE2OG_OXY"/>
    <property type="match status" value="1"/>
</dbReference>
<reference evidence="4" key="1">
    <citation type="submission" date="2020-05" db="EMBL/GenBank/DDBJ databases">
        <authorList>
            <person name="Zhu T."/>
            <person name="Keshari N."/>
            <person name="Lu X."/>
        </authorList>
    </citation>
    <scope>NUCLEOTIDE SEQUENCE</scope>
    <source>
        <strain evidence="4">NK1-12</strain>
    </source>
</reference>
<name>A0AA96WJA8_9CYAN</name>
<organism evidence="4">
    <name type="scientific">Leptolyngbya sp. NK1-12</name>
    <dbReference type="NCBI Taxonomy" id="2547451"/>
    <lineage>
        <taxon>Bacteria</taxon>
        <taxon>Bacillati</taxon>
        <taxon>Cyanobacteriota</taxon>
        <taxon>Cyanophyceae</taxon>
        <taxon>Leptolyngbyales</taxon>
        <taxon>Leptolyngbyaceae</taxon>
        <taxon>Leptolyngbya group</taxon>
        <taxon>Leptolyngbya</taxon>
    </lineage>
</organism>
<accession>A0AA96WJA8</accession>
<keyword evidence="2" id="KW-0408">Iron</keyword>
<dbReference type="Pfam" id="PF03171">
    <property type="entry name" value="2OG-FeII_Oxy"/>
    <property type="match status" value="1"/>
</dbReference>
<keyword evidence="2" id="KW-0560">Oxidoreductase</keyword>
<dbReference type="Pfam" id="PF14226">
    <property type="entry name" value="DIOX_N"/>
    <property type="match status" value="1"/>
</dbReference>
<dbReference type="InterPro" id="IPR026992">
    <property type="entry name" value="DIOX_N"/>
</dbReference>
<evidence type="ECO:0000256" key="1">
    <source>
        <dbReference type="ARBA" id="ARBA00004792"/>
    </source>
</evidence>
<evidence type="ECO:0000313" key="4">
    <source>
        <dbReference type="EMBL" id="WNZ25715.1"/>
    </source>
</evidence>
<protein>
    <submittedName>
        <fullName evidence="4">Isopenicillin N synthase family oxygenase</fullName>
    </submittedName>
</protein>
<dbReference type="RefSeq" id="WP_316431878.1">
    <property type="nucleotide sequence ID" value="NZ_CP053586.1"/>
</dbReference>
<dbReference type="AlphaFoldDB" id="A0AA96WJA8"/>
<comment type="similarity">
    <text evidence="2">Belongs to the iron/ascorbate-dependent oxidoreductase family.</text>
</comment>
<dbReference type="GO" id="GO:0016491">
    <property type="term" value="F:oxidoreductase activity"/>
    <property type="evidence" value="ECO:0007669"/>
    <property type="project" value="UniProtKB-KW"/>
</dbReference>
<proteinExistence type="inferred from homology"/>
<dbReference type="InterPro" id="IPR044861">
    <property type="entry name" value="IPNS-like_FE2OG_OXY"/>
</dbReference>
<evidence type="ECO:0000259" key="3">
    <source>
        <dbReference type="PROSITE" id="PS51471"/>
    </source>
</evidence>
<dbReference type="InterPro" id="IPR050231">
    <property type="entry name" value="Iron_ascorbate_oxido_reductase"/>
</dbReference>
<evidence type="ECO:0000256" key="2">
    <source>
        <dbReference type="RuleBase" id="RU003682"/>
    </source>
</evidence>
<sequence>MNHLTAIPIVDFAPFLTQDLAAKQLVAQQIKQACQTYGFFYLTGYRLAAARIEQTFAEAKSFFALPTAVKQQVLRSPQTNCGYVPLAAERLNPDRAWDLKEAFNVGMQTDWPSDLEQFRQVVEQFYQDCITKAALPLLEAIALALHLPESFLVERHGQNFFLRLLHYPAWPHPGGTNQLRAGEHTDYGTITLLFQEHGATGGLEIRSFQGDWLPVPALDGAIVVNIGDALQRWTNDDWHSTPHRVVLPQGAAIGRSRYSMALFCDPNPEVEIACLDTCRNQPPRYPPVTFRDYLQSRFAATY</sequence>
<gene>
    <name evidence="4" type="ORF">HJG54_24670</name>
</gene>
<dbReference type="InterPro" id="IPR005123">
    <property type="entry name" value="Oxoglu/Fe-dep_dioxygenase_dom"/>
</dbReference>
<comment type="pathway">
    <text evidence="1">Antibiotic biosynthesis.</text>
</comment>
<dbReference type="PANTHER" id="PTHR47990">
    <property type="entry name" value="2-OXOGLUTARATE (2OG) AND FE(II)-DEPENDENT OXYGENASE SUPERFAMILY PROTEIN-RELATED"/>
    <property type="match status" value="1"/>
</dbReference>
<dbReference type="SUPFAM" id="SSF51197">
    <property type="entry name" value="Clavaminate synthase-like"/>
    <property type="match status" value="1"/>
</dbReference>
<dbReference type="InterPro" id="IPR027443">
    <property type="entry name" value="IPNS-like_sf"/>
</dbReference>
<feature type="domain" description="Fe2OG dioxygenase" evidence="3">
    <location>
        <begin position="158"/>
        <end position="266"/>
    </location>
</feature>
<keyword evidence="2" id="KW-0479">Metal-binding</keyword>